<dbReference type="VEuPathDB" id="AmoebaDB:ACA1_277560"/>
<keyword evidence="3" id="KW-1185">Reference proteome</keyword>
<proteinExistence type="predicted"/>
<sequence length="426" mass="47326">MEALTHKAGASDFDGLPAEVRHLVFRHFNYRELCVLSMVSKHWHGAVAVALTVLVVVGYDGMLPGWKQLDVYHHRQRVDDDSLEGLFRYPSRLTHTRFVGLSTCRSITDRTVLTVSRLCLRLLHLSLFECTNVTDVGVAAIWYSTPGPEALRCLAACERITDASLQSVSTSLPELRILEQMIDLERCPLHTDAGIVAVCSNCPHLRNLRKLALGRSPHASGIEFLTHHTALEVLDLSENRHVAGPHLIQIGEVCTRLRILDISYTNWRAIPAASLMPVARNCPRLEILNVASCKKLTDTVITTIGSNCPGLRKVVLSGCLKLTDDSVVTVARNCSDIKEMQLAGLGFLTDESLMAVGENCPLIEFITLSQLQRITDDGLLHLGRLQQIKTLVITQCSLITDDGVAQLRRNTRRIPPRKSEMAKMRH</sequence>
<dbReference type="Pfam" id="PF00646">
    <property type="entry name" value="F-box"/>
    <property type="match status" value="1"/>
</dbReference>
<dbReference type="OMA" id="LGCPQME"/>
<dbReference type="KEGG" id="acan:ACA1_277560"/>
<dbReference type="InterPro" id="IPR036047">
    <property type="entry name" value="F-box-like_dom_sf"/>
</dbReference>
<dbReference type="SUPFAM" id="SSF81383">
    <property type="entry name" value="F-box domain"/>
    <property type="match status" value="1"/>
</dbReference>
<dbReference type="CDD" id="cd09917">
    <property type="entry name" value="F-box_SF"/>
    <property type="match status" value="1"/>
</dbReference>
<dbReference type="RefSeq" id="XP_004344580.1">
    <property type="nucleotide sequence ID" value="XM_004344530.1"/>
</dbReference>
<accession>L8H6G6</accession>
<dbReference type="GeneID" id="14921708"/>
<name>L8H6G6_ACACF</name>
<dbReference type="Gene3D" id="3.80.10.10">
    <property type="entry name" value="Ribonuclease Inhibitor"/>
    <property type="match status" value="2"/>
</dbReference>
<dbReference type="Pfam" id="PF25372">
    <property type="entry name" value="DUF7885"/>
    <property type="match status" value="2"/>
</dbReference>
<dbReference type="InterPro" id="IPR001810">
    <property type="entry name" value="F-box_dom"/>
</dbReference>
<organism evidence="2 3">
    <name type="scientific">Acanthamoeba castellanii (strain ATCC 30010 / Neff)</name>
    <dbReference type="NCBI Taxonomy" id="1257118"/>
    <lineage>
        <taxon>Eukaryota</taxon>
        <taxon>Amoebozoa</taxon>
        <taxon>Discosea</taxon>
        <taxon>Longamoebia</taxon>
        <taxon>Centramoebida</taxon>
        <taxon>Acanthamoebidae</taxon>
        <taxon>Acanthamoeba</taxon>
    </lineage>
</organism>
<dbReference type="SMART" id="SM00367">
    <property type="entry name" value="LRR_CC"/>
    <property type="match status" value="10"/>
</dbReference>
<dbReference type="Proteomes" id="UP000011083">
    <property type="component" value="Unassembled WGS sequence"/>
</dbReference>
<dbReference type="PANTHER" id="PTHR13318">
    <property type="entry name" value="PARTNER OF PAIRED, ISOFORM B-RELATED"/>
    <property type="match status" value="1"/>
</dbReference>
<gene>
    <name evidence="2" type="ORF">ACA1_277560</name>
</gene>
<reference evidence="2 3" key="1">
    <citation type="journal article" date="2013" name="Genome Biol.">
        <title>Genome of Acanthamoeba castellanii highlights extensive lateral gene transfer and early evolution of tyrosine kinase signaling.</title>
        <authorList>
            <person name="Clarke M."/>
            <person name="Lohan A.J."/>
            <person name="Liu B."/>
            <person name="Lagkouvardos I."/>
            <person name="Roy S."/>
            <person name="Zafar N."/>
            <person name="Bertelli C."/>
            <person name="Schilde C."/>
            <person name="Kianianmomeni A."/>
            <person name="Burglin T.R."/>
            <person name="Frech C."/>
            <person name="Turcotte B."/>
            <person name="Kopec K.O."/>
            <person name="Synnott J.M."/>
            <person name="Choo C."/>
            <person name="Paponov I."/>
            <person name="Finkler A."/>
            <person name="Soon Heng Tan C."/>
            <person name="Hutchins A.P."/>
            <person name="Weinmeier T."/>
            <person name="Rattei T."/>
            <person name="Chu J.S."/>
            <person name="Gimenez G."/>
            <person name="Irimia M."/>
            <person name="Rigden D.J."/>
            <person name="Fitzpatrick D.A."/>
            <person name="Lorenzo-Morales J."/>
            <person name="Bateman A."/>
            <person name="Chiu C.H."/>
            <person name="Tang P."/>
            <person name="Hegemann P."/>
            <person name="Fromm H."/>
            <person name="Raoult D."/>
            <person name="Greub G."/>
            <person name="Miranda-Saavedra D."/>
            <person name="Chen N."/>
            <person name="Nash P."/>
            <person name="Ginger M.L."/>
            <person name="Horn M."/>
            <person name="Schaap P."/>
            <person name="Caler L."/>
            <person name="Loftus B."/>
        </authorList>
    </citation>
    <scope>NUCLEOTIDE SEQUENCE [LARGE SCALE GENOMIC DNA]</scope>
    <source>
        <strain evidence="2 3">Neff</strain>
    </source>
</reference>
<dbReference type="STRING" id="1257118.L8H6G6"/>
<evidence type="ECO:0000313" key="2">
    <source>
        <dbReference type="EMBL" id="ELR20837.1"/>
    </source>
</evidence>
<dbReference type="AlphaFoldDB" id="L8H6G6"/>
<protein>
    <submittedName>
        <fullName evidence="2">Fbox domain containing protein</fullName>
    </submittedName>
</protein>
<dbReference type="GO" id="GO:0019005">
    <property type="term" value="C:SCF ubiquitin ligase complex"/>
    <property type="evidence" value="ECO:0007669"/>
    <property type="project" value="TreeGrafter"/>
</dbReference>
<dbReference type="OrthoDB" id="550575at2759"/>
<dbReference type="GO" id="GO:0031146">
    <property type="term" value="P:SCF-dependent proteasomal ubiquitin-dependent protein catabolic process"/>
    <property type="evidence" value="ECO:0007669"/>
    <property type="project" value="TreeGrafter"/>
</dbReference>
<dbReference type="SUPFAM" id="SSF52047">
    <property type="entry name" value="RNI-like"/>
    <property type="match status" value="2"/>
</dbReference>
<dbReference type="InterPro" id="IPR057207">
    <property type="entry name" value="FBXL15_LRR"/>
</dbReference>
<dbReference type="EMBL" id="KB007908">
    <property type="protein sequence ID" value="ELR20837.1"/>
    <property type="molecule type" value="Genomic_DNA"/>
</dbReference>
<dbReference type="InterPro" id="IPR006553">
    <property type="entry name" value="Leu-rich_rpt_Cys-con_subtyp"/>
</dbReference>
<evidence type="ECO:0000259" key="1">
    <source>
        <dbReference type="PROSITE" id="PS50181"/>
    </source>
</evidence>
<feature type="domain" description="F-box" evidence="1">
    <location>
        <begin position="10"/>
        <end position="47"/>
    </location>
</feature>
<dbReference type="PROSITE" id="PS50181">
    <property type="entry name" value="FBOX"/>
    <property type="match status" value="1"/>
</dbReference>
<dbReference type="InterPro" id="IPR032675">
    <property type="entry name" value="LRR_dom_sf"/>
</dbReference>
<evidence type="ECO:0000313" key="3">
    <source>
        <dbReference type="Proteomes" id="UP000011083"/>
    </source>
</evidence>